<name>A0A517NJ15_9BACT</name>
<evidence type="ECO:0000313" key="1">
    <source>
        <dbReference type="EMBL" id="QDT07122.1"/>
    </source>
</evidence>
<keyword evidence="2" id="KW-1185">Reference proteome</keyword>
<organism evidence="1 2">
    <name type="scientific">Rubripirellula lacrimiformis</name>
    <dbReference type="NCBI Taxonomy" id="1930273"/>
    <lineage>
        <taxon>Bacteria</taxon>
        <taxon>Pseudomonadati</taxon>
        <taxon>Planctomycetota</taxon>
        <taxon>Planctomycetia</taxon>
        <taxon>Pirellulales</taxon>
        <taxon>Pirellulaceae</taxon>
        <taxon>Rubripirellula</taxon>
    </lineage>
</organism>
<proteinExistence type="predicted"/>
<dbReference type="RefSeq" id="WP_218933530.1">
    <property type="nucleotide sequence ID" value="NZ_CP036525.1"/>
</dbReference>
<accession>A0A517NJ15</accession>
<protein>
    <submittedName>
        <fullName evidence="1">Uncharacterized protein</fullName>
    </submittedName>
</protein>
<reference evidence="1 2" key="1">
    <citation type="submission" date="2019-02" db="EMBL/GenBank/DDBJ databases">
        <title>Deep-cultivation of Planctomycetes and their phenomic and genomic characterization uncovers novel biology.</title>
        <authorList>
            <person name="Wiegand S."/>
            <person name="Jogler M."/>
            <person name="Boedeker C."/>
            <person name="Pinto D."/>
            <person name="Vollmers J."/>
            <person name="Rivas-Marin E."/>
            <person name="Kohn T."/>
            <person name="Peeters S.H."/>
            <person name="Heuer A."/>
            <person name="Rast P."/>
            <person name="Oberbeckmann S."/>
            <person name="Bunk B."/>
            <person name="Jeske O."/>
            <person name="Meyerdierks A."/>
            <person name="Storesund J.E."/>
            <person name="Kallscheuer N."/>
            <person name="Luecker S."/>
            <person name="Lage O.M."/>
            <person name="Pohl T."/>
            <person name="Merkel B.J."/>
            <person name="Hornburger P."/>
            <person name="Mueller R.-W."/>
            <person name="Bruemmer F."/>
            <person name="Labrenz M."/>
            <person name="Spormann A.M."/>
            <person name="Op den Camp H."/>
            <person name="Overmann J."/>
            <person name="Amann R."/>
            <person name="Jetten M.S.M."/>
            <person name="Mascher T."/>
            <person name="Medema M.H."/>
            <person name="Devos D.P."/>
            <person name="Kaster A.-K."/>
            <person name="Ovreas L."/>
            <person name="Rohde M."/>
            <person name="Galperin M.Y."/>
            <person name="Jogler C."/>
        </authorList>
    </citation>
    <scope>NUCLEOTIDE SEQUENCE [LARGE SCALE GENOMIC DNA]</scope>
    <source>
        <strain evidence="1 2">K22_7</strain>
    </source>
</reference>
<evidence type="ECO:0000313" key="2">
    <source>
        <dbReference type="Proteomes" id="UP000318538"/>
    </source>
</evidence>
<dbReference type="Proteomes" id="UP000318538">
    <property type="component" value="Chromosome"/>
</dbReference>
<gene>
    <name evidence="1" type="ORF">K227x_55470</name>
</gene>
<dbReference type="KEGG" id="rlc:K227x_55470"/>
<dbReference type="EMBL" id="CP036525">
    <property type="protein sequence ID" value="QDT07122.1"/>
    <property type="molecule type" value="Genomic_DNA"/>
</dbReference>
<sequence>MEPFHQLSIPNSAVPKLESAIQSLGVSTEVHSNPILVHKHDGFSTLVCDRDGLRFVGDIGPSPDDPSVTLLVYANTSDHGLQSEIRLHLESLGAMWGYH</sequence>
<dbReference type="AlphaFoldDB" id="A0A517NJ15"/>